<dbReference type="RefSeq" id="XP_018526815.1">
    <property type="nucleotide sequence ID" value="XM_018671299.2"/>
</dbReference>
<dbReference type="PROSITE" id="PS50179">
    <property type="entry name" value="VHS"/>
    <property type="match status" value="1"/>
</dbReference>
<reference evidence="9" key="1">
    <citation type="submission" date="2015-09" db="EMBL/GenBank/DDBJ databases">
        <authorList>
            <person name="Sai Rama Sridatta P."/>
        </authorList>
    </citation>
    <scope>NUCLEOTIDE SEQUENCE [LARGE SCALE GENOMIC DNA]</scope>
</reference>
<dbReference type="GO" id="GO:0035091">
    <property type="term" value="F:phosphatidylinositol binding"/>
    <property type="evidence" value="ECO:0007669"/>
    <property type="project" value="InterPro"/>
</dbReference>
<reference evidence="8" key="3">
    <citation type="submission" date="2025-05" db="UniProtKB">
        <authorList>
            <consortium name="Ensembl"/>
        </authorList>
    </citation>
    <scope>IDENTIFICATION</scope>
</reference>
<dbReference type="InterPro" id="IPR008942">
    <property type="entry name" value="ENTH_VHS"/>
</dbReference>
<dbReference type="CDD" id="cd14238">
    <property type="entry name" value="GAT_TM1L2"/>
    <property type="match status" value="1"/>
</dbReference>
<reference evidence="10" key="2">
    <citation type="submission" date="2025-04" db="UniProtKB">
        <authorList>
            <consortium name="RefSeq"/>
        </authorList>
    </citation>
    <scope>IDENTIFICATION</scope>
    <source>
        <tissue evidence="10">Brain</tissue>
    </source>
</reference>
<dbReference type="FunFam" id="1.20.58.160:FF:000001">
    <property type="entry name" value="TOM1-like protein 2 isoform X1"/>
    <property type="match status" value="1"/>
</dbReference>
<evidence type="ECO:0000313" key="10">
    <source>
        <dbReference type="RefSeq" id="XP_018526815.1"/>
    </source>
</evidence>
<dbReference type="GO" id="GO:0007165">
    <property type="term" value="P:signal transduction"/>
    <property type="evidence" value="ECO:0007669"/>
    <property type="project" value="TreeGrafter"/>
</dbReference>
<dbReference type="GeneTree" id="ENSGT00940000156940"/>
<dbReference type="GO" id="GO:0015031">
    <property type="term" value="P:protein transport"/>
    <property type="evidence" value="ECO:0007669"/>
    <property type="project" value="UniProtKB-UniRule"/>
</dbReference>
<dbReference type="Gene3D" id="1.25.40.90">
    <property type="match status" value="1"/>
</dbReference>
<sequence length="514" mass="55796">MEFLLGNPYSTPVGQCIERATDGGLQNEDWTLNMEICDIINETDEGPKDAMRALKKRLSGNKNYREVMLTLTVLETCVKNCGHRFHVQVANRDFIDGVLVKIISPKTNPPTIVQDKVLSLIQAWADAFRSSPDLTGVVHIYEELKRKGIEFPMADLDALSPIHTPQRGTPEVDPAMIKYLAPASPAARTPKPAPTPVSATPVSNVPSPITATPEQIARLRSELDVVRGNIKVMSEMLTEMVPGQEDASDLELLQELNRTCRAMQQRVVELISRVSNEEVTEELLHVNDDLNNIFLRYERYERYRSGRAAQNNGMLNEATEDNLIDLGPGSPAVVTPRITSSPPPHSTAGATATPAHNPTAASLSTALAGLDVGSDSVSGTLTSLSGRNQDDFDMFAQTRSSSLAEQRKNVKYEDPQALGGLASALDVRQQNTGGIPVSQSSVMDDIEEWLCADVKGDAAEEGVTSEEFDKFLEERAKAADTLPSPPGANPAHPARAPGGSHKKAERTEDALFAL</sequence>
<dbReference type="GO" id="GO:0043130">
    <property type="term" value="F:ubiquitin binding"/>
    <property type="evidence" value="ECO:0007669"/>
    <property type="project" value="InterPro"/>
</dbReference>
<dbReference type="Ensembl" id="ENSLCAT00010029778.1">
    <property type="protein sequence ID" value="ENSLCAP00010029137.1"/>
    <property type="gene ID" value="ENSLCAG00010013670.1"/>
</dbReference>
<comment type="similarity">
    <text evidence="1 4">Belongs to the TOM1 family.</text>
</comment>
<evidence type="ECO:0000256" key="2">
    <source>
        <dbReference type="ARBA" id="ARBA00022448"/>
    </source>
</evidence>
<dbReference type="SMART" id="SM00288">
    <property type="entry name" value="VHS"/>
    <property type="match status" value="1"/>
</dbReference>
<feature type="region of interest" description="Disordered" evidence="5">
    <location>
        <begin position="473"/>
        <end position="514"/>
    </location>
</feature>
<evidence type="ECO:0000256" key="1">
    <source>
        <dbReference type="ARBA" id="ARBA00007708"/>
    </source>
</evidence>
<evidence type="ECO:0000313" key="9">
    <source>
        <dbReference type="Proteomes" id="UP000314980"/>
    </source>
</evidence>
<dbReference type="GO" id="GO:0016020">
    <property type="term" value="C:membrane"/>
    <property type="evidence" value="ECO:0007669"/>
    <property type="project" value="TreeGrafter"/>
</dbReference>
<evidence type="ECO:0000256" key="4">
    <source>
        <dbReference type="PIRNR" id="PIRNR036948"/>
    </source>
</evidence>
<feature type="domain" description="VHS" evidence="6">
    <location>
        <begin position="20"/>
        <end position="152"/>
    </location>
</feature>
<feature type="compositionally biased region" description="Basic and acidic residues" evidence="5">
    <location>
        <begin position="505"/>
        <end position="514"/>
    </location>
</feature>
<dbReference type="PIRSF" id="PIRSF036948">
    <property type="entry name" value="TOM1"/>
    <property type="match status" value="1"/>
</dbReference>
<feature type="region of interest" description="Disordered" evidence="5">
    <location>
        <begin position="184"/>
        <end position="209"/>
    </location>
</feature>
<dbReference type="GO" id="GO:0030276">
    <property type="term" value="F:clathrin binding"/>
    <property type="evidence" value="ECO:0007669"/>
    <property type="project" value="TreeGrafter"/>
</dbReference>
<evidence type="ECO:0000256" key="5">
    <source>
        <dbReference type="SAM" id="MobiDB-lite"/>
    </source>
</evidence>
<feature type="domain" description="GAT" evidence="7">
    <location>
        <begin position="214"/>
        <end position="302"/>
    </location>
</feature>
<name>A0A4W6DVT1_LATCA</name>
<dbReference type="InterPro" id="IPR038425">
    <property type="entry name" value="GAT_sf"/>
</dbReference>
<dbReference type="PROSITE" id="PS50909">
    <property type="entry name" value="GAT"/>
    <property type="match status" value="1"/>
</dbReference>
<dbReference type="GO" id="GO:0005768">
    <property type="term" value="C:endosome"/>
    <property type="evidence" value="ECO:0007669"/>
    <property type="project" value="TreeGrafter"/>
</dbReference>
<feature type="compositionally biased region" description="Polar residues" evidence="5">
    <location>
        <begin position="197"/>
        <end position="209"/>
    </location>
</feature>
<dbReference type="PANTHER" id="PTHR13856">
    <property type="entry name" value="VHS DOMAIN CONTAINING PROTEIN FAMILY"/>
    <property type="match status" value="1"/>
</dbReference>
<feature type="region of interest" description="Disordered" evidence="5">
    <location>
        <begin position="337"/>
        <end position="358"/>
    </location>
</feature>
<dbReference type="Gene3D" id="1.20.58.160">
    <property type="match status" value="1"/>
</dbReference>
<dbReference type="InterPro" id="IPR002014">
    <property type="entry name" value="VHS_dom"/>
</dbReference>
<protein>
    <submittedName>
        <fullName evidence="10">TOM1-like protein 2 isoform X2</fullName>
    </submittedName>
    <submittedName>
        <fullName evidence="8">Target of myb1 like 2 membrane trafficking protein</fullName>
    </submittedName>
</protein>
<dbReference type="PANTHER" id="PTHR13856:SF31">
    <property type="entry name" value="TOM1-LIKE PROTEIN 2"/>
    <property type="match status" value="1"/>
</dbReference>
<dbReference type="Proteomes" id="UP000694890">
    <property type="component" value="Linkage group LG11"/>
</dbReference>
<evidence type="ECO:0000313" key="8">
    <source>
        <dbReference type="Ensembl" id="ENSLCAP00010029137.1"/>
    </source>
</evidence>
<keyword evidence="3 4" id="KW-0653">Protein transport</keyword>
<evidence type="ECO:0000259" key="7">
    <source>
        <dbReference type="PROSITE" id="PS50909"/>
    </source>
</evidence>
<dbReference type="Pfam" id="PF00790">
    <property type="entry name" value="VHS"/>
    <property type="match status" value="1"/>
</dbReference>
<organism evidence="8 9">
    <name type="scientific">Lates calcarifer</name>
    <name type="common">Barramundi</name>
    <name type="synonym">Holocentrus calcarifer</name>
    <dbReference type="NCBI Taxonomy" id="8187"/>
    <lineage>
        <taxon>Eukaryota</taxon>
        <taxon>Metazoa</taxon>
        <taxon>Chordata</taxon>
        <taxon>Craniata</taxon>
        <taxon>Vertebrata</taxon>
        <taxon>Euteleostomi</taxon>
        <taxon>Actinopterygii</taxon>
        <taxon>Neopterygii</taxon>
        <taxon>Teleostei</taxon>
        <taxon>Neoteleostei</taxon>
        <taxon>Acanthomorphata</taxon>
        <taxon>Carangaria</taxon>
        <taxon>Carangaria incertae sedis</taxon>
        <taxon>Centropomidae</taxon>
        <taxon>Lates</taxon>
    </lineage>
</organism>
<feature type="compositionally biased region" description="Low complexity" evidence="5">
    <location>
        <begin position="347"/>
        <end position="358"/>
    </location>
</feature>
<dbReference type="InterPro" id="IPR014645">
    <property type="entry name" value="TOM1"/>
</dbReference>
<keyword evidence="9" id="KW-1185">Reference proteome</keyword>
<dbReference type="InterPro" id="IPR004152">
    <property type="entry name" value="GAT_dom"/>
</dbReference>
<dbReference type="Proteomes" id="UP000314980">
    <property type="component" value="Unassembled WGS sequence"/>
</dbReference>
<dbReference type="SUPFAM" id="SSF48464">
    <property type="entry name" value="ENTH/VHS domain"/>
    <property type="match status" value="1"/>
</dbReference>
<proteinExistence type="inferred from homology"/>
<dbReference type="AlphaFoldDB" id="A0A4W6DVT1"/>
<dbReference type="SUPFAM" id="SSF89009">
    <property type="entry name" value="GAT-like domain"/>
    <property type="match status" value="1"/>
</dbReference>
<accession>A0A4W6DVT1</accession>
<dbReference type="Pfam" id="PF03127">
    <property type="entry name" value="GAT"/>
    <property type="match status" value="1"/>
</dbReference>
<evidence type="ECO:0000259" key="6">
    <source>
        <dbReference type="PROSITE" id="PS50179"/>
    </source>
</evidence>
<evidence type="ECO:0000256" key="3">
    <source>
        <dbReference type="ARBA" id="ARBA00022927"/>
    </source>
</evidence>
<dbReference type="OrthoDB" id="2018246at2759"/>
<keyword evidence="2 4" id="KW-0813">Transport</keyword>
<gene>
    <name evidence="8" type="primary">TOM1L2</name>
    <name evidence="10" type="synonym">LOC108879860</name>
</gene>
<dbReference type="FunFam" id="1.25.40.90:FF:000003">
    <property type="entry name" value="TOM1-like protein 2 isoform X1"/>
    <property type="match status" value="1"/>
</dbReference>